<dbReference type="EMBL" id="CAJJDM010000083">
    <property type="protein sequence ID" value="CAD8088291.1"/>
    <property type="molecule type" value="Genomic_DNA"/>
</dbReference>
<dbReference type="Pfam" id="PF00443">
    <property type="entry name" value="UCH"/>
    <property type="match status" value="1"/>
</dbReference>
<evidence type="ECO:0000259" key="3">
    <source>
        <dbReference type="PROSITE" id="PS50235"/>
    </source>
</evidence>
<feature type="compositionally biased region" description="Polar residues" evidence="2">
    <location>
        <begin position="2232"/>
        <end position="2250"/>
    </location>
</feature>
<evidence type="ECO:0000256" key="2">
    <source>
        <dbReference type="SAM" id="MobiDB-lite"/>
    </source>
</evidence>
<dbReference type="InterPro" id="IPR028889">
    <property type="entry name" value="USP"/>
</dbReference>
<feature type="region of interest" description="Disordered" evidence="2">
    <location>
        <begin position="2226"/>
        <end position="2250"/>
    </location>
</feature>
<evidence type="ECO:0000313" key="5">
    <source>
        <dbReference type="Proteomes" id="UP000688137"/>
    </source>
</evidence>
<reference evidence="4" key="1">
    <citation type="submission" date="2021-01" db="EMBL/GenBank/DDBJ databases">
        <authorList>
            <consortium name="Genoscope - CEA"/>
            <person name="William W."/>
        </authorList>
    </citation>
    <scope>NUCLEOTIDE SEQUENCE</scope>
</reference>
<accession>A0A8S1NEA8</accession>
<comment type="caution">
    <text evidence="4">The sequence shown here is derived from an EMBL/GenBank/DDBJ whole genome shotgun (WGS) entry which is preliminary data.</text>
</comment>
<dbReference type="PROSITE" id="PS00973">
    <property type="entry name" value="USP_2"/>
    <property type="match status" value="1"/>
</dbReference>
<dbReference type="GO" id="GO:0004843">
    <property type="term" value="F:cysteine-type deubiquitinase activity"/>
    <property type="evidence" value="ECO:0007669"/>
    <property type="project" value="InterPro"/>
</dbReference>
<dbReference type="PANTHER" id="PTHR24006:SF827">
    <property type="entry name" value="UBIQUITIN CARBOXYL-TERMINAL HYDROLASE 34"/>
    <property type="match status" value="1"/>
</dbReference>
<keyword evidence="1" id="KW-0175">Coiled coil</keyword>
<dbReference type="PROSITE" id="PS00972">
    <property type="entry name" value="USP_1"/>
    <property type="match status" value="1"/>
</dbReference>
<proteinExistence type="predicted"/>
<dbReference type="InterPro" id="IPR001394">
    <property type="entry name" value="Peptidase_C19_UCH"/>
</dbReference>
<dbReference type="PANTHER" id="PTHR24006">
    <property type="entry name" value="UBIQUITIN CARBOXYL-TERMINAL HYDROLASE"/>
    <property type="match status" value="1"/>
</dbReference>
<dbReference type="InterPro" id="IPR050164">
    <property type="entry name" value="Peptidase_C19"/>
</dbReference>
<dbReference type="InterPro" id="IPR018200">
    <property type="entry name" value="USP_CS"/>
</dbReference>
<feature type="coiled-coil region" evidence="1">
    <location>
        <begin position="1766"/>
        <end position="1793"/>
    </location>
</feature>
<dbReference type="GO" id="GO:0016579">
    <property type="term" value="P:protein deubiquitination"/>
    <property type="evidence" value="ECO:0007669"/>
    <property type="project" value="InterPro"/>
</dbReference>
<organism evidence="4 5">
    <name type="scientific">Paramecium primaurelia</name>
    <dbReference type="NCBI Taxonomy" id="5886"/>
    <lineage>
        <taxon>Eukaryota</taxon>
        <taxon>Sar</taxon>
        <taxon>Alveolata</taxon>
        <taxon>Ciliophora</taxon>
        <taxon>Intramacronucleata</taxon>
        <taxon>Oligohymenophorea</taxon>
        <taxon>Peniculida</taxon>
        <taxon>Parameciidae</taxon>
        <taxon>Paramecium</taxon>
    </lineage>
</organism>
<dbReference type="FunFam" id="3.90.70.10:FF:000022">
    <property type="entry name" value="Ubiquitin carboxyl-terminal hydrolase 24"/>
    <property type="match status" value="1"/>
</dbReference>
<name>A0A8S1NEA8_PARPR</name>
<feature type="domain" description="USP" evidence="3">
    <location>
        <begin position="1418"/>
        <end position="1758"/>
    </location>
</feature>
<dbReference type="GO" id="GO:0005634">
    <property type="term" value="C:nucleus"/>
    <property type="evidence" value="ECO:0007669"/>
    <property type="project" value="TreeGrafter"/>
</dbReference>
<gene>
    <name evidence="4" type="ORF">PPRIM_AZ9-3.1.T0800182</name>
</gene>
<dbReference type="OMA" id="HETWINI"/>
<dbReference type="Proteomes" id="UP000688137">
    <property type="component" value="Unassembled WGS sequence"/>
</dbReference>
<protein>
    <recommendedName>
        <fullName evidence="3">USP domain-containing protein</fullName>
    </recommendedName>
</protein>
<sequence>MSSQEYEGFRLIDVDSFYLKIKQFQDGQDFIILNESCIQKMAQNDQWIDCLGDLEIELKAILYDRVINISNLPQYLSQRLQPFIIYIMNKIIFDHKRLKLQCYLNEILHLIQKLIIKKWNMYPTQLLEFLKLIHYNSMIEFYNSRISDLEVYKSTINKFYYERQKYGIINQAESYLNQQEVEIFYPLQKEVLDQRHLDKNVLIFSPFQRMQIHYFYKNGGFELLNESFTNFTLKQIEVLCIQGYLKKYIDKQLYMNYFQHLNYQQIAFKLTDEDIKNASKENIEQFNLYIQNLIDFKSTQQERQKEIEQIQMSIYLQCFRCSSLQKRIFGLQQLCKKINTNHSNIQNYQNNQTLLNFLIENQVFQDLFGEKTHLELIKGSFPLIKFLYQNKSIKGEELISILRLARGRHETWINIISTILQDLAEILNLEDIQIMLQNIYLNQIGLDSLKFIKSLGKNKYLNNYSEDQDQNIIDNRYKKQKLNADDDCKVISYGNFSDQKQDRNHVSQIIQSQQTMRHKEEQIKTQIVEYLLNLVHDQPNNIIGQTAFEIAIELICHQFQFLRIQYLNIAIEALNSNQDQLSIYFNMIQQIIQSSYPIEQFKKSDEILIWMEEKYNLKLNYLRLMLRQKLKFLIKEESVYLKVIIQCVNFYKFLHKNSKINQIELQILWKLLVENARYLEERDLFFDWFNEQLNLENDAMEWLFIKIIKQNHLSQSMLRCLINLILYFNIKYKVIKLLYDDEYQLFDHNLIGLNILWKIFHSQPELYNQLYDFFIKLLKMNQKPNILNSLKQLYLNELFSCIQNPTSIQFVIQLLEEFEGFKIIEQEEKISITILNNCQNALNPKKQDIQLQCNLQVYQAKQIIGQKLNPQMRPEEFDIFCRGSLFKDQNTLKDYKVNQNLTFTISNKYDFYQEDDTIQQENQDINEKINKIQDIVNIQNKQFILSVLKDKNFNVDTTIGELIDQGDQLYIQYQQKNISKAPPKKIETSTSFAAIISNQYIDQLFNLLNYNNQQINAKIWSILQMIPCNPKVYQLIEQSQKDWSKLLIDDNKYRLQYHLQILKEQLLFDFVEDQDVYKILRQNFLSNGGLQLLLNNLGKPIEIVLIILEIFQMYLNSHAINELKDYNYSMLLKLKSVDQIISLFSPQNQIQDNQFQQSKSFQVFYFCEKLDFQINWENLLNNLFNWIEIEQCYTIILCLLYVKPNLLNYPFPINQLLNQLNNSKLEQRRMAAIFILTLNDICIKKRQNFSIKYLPILIQGQTEYEELFIVIAELIDQTYDISFLQTKELVLQIIDFIKNREINESPFIENEDKVLQGNLLLLKTLLNRDNQLSINLIDIDFSKYIFECLFEMKNNYSIYPVYKRNNTRKRAFDLLLELSKVQNHLNQILYLIQINQQKRPNLEESNFDYGIKGSHGYVGLQNLGATCYINSLLQQLFMNIHFRKCILDVQILKQSNHKIRIIKINDANTNQNINLCQDPLYQLQQVFIQLQESVKQYINPNQFIKTLKGFDGQQINPLIQEDCNEFFNLLTGTLEEYLKPTLQSNLINQSFGGTFVNEIKSLESDCDFKKETEEPFLTVSVEIKNKKSLYEALDLFVKSDVLDGENQYFCDEVQRKIDAEKRCYFIKLPKTFIFHLKRFEFDIDTNTRNKINDYCEFPLEINMFQWTRDNIVEHKQLNDFTDYKYVLKGVLVHTGNAEGGHYFSYIKDHNNQWFEFNDKLITHFDVQNLREKCFGGNQNNEWGIQNSKNAYMLFYEKQGVIQENKQNHIEIEIEDLSENEQFLKQQIRKENTKYIENKLFNAQEYVNFVQTLVQSGMKNYQLETSLELLQLFTTFTFSQFLKNKDIFQFKNNLKILNNFYNQNNQACVWLLEYWRCNKQILIECLIEYESIESLQLINFVIDQAQLFDPFKLQKFFQFYLSELLPIVRNNNKNRICYYRVISYYLERTDVLFNQIYQDRYFYIFYEILKERIQQIQTNNYFKIILQNEDSLIIICEIISKIIRCCETIGMQSNKISPTYIQIGLLNYKIDQLWIEELFQQNQFRKYILSMVQHQNQLIFMIQHICWNDQNISQKVIQEIVMQILDDQNQWQQLEKISQILIEILNIEDGLQENRIRWIFQYENFMESSKRGTTILNTIQKDDLDYVIGIICMLAEIGSKVISFSQYLNTNKMDFEYLLYKLKDILQQQFNHFQYPIQKMQTAIKQFQNILQLQFDINMDDDNRRQLGEESLGQDSNQAQYDLEDTNQISE</sequence>
<keyword evidence="5" id="KW-1185">Reference proteome</keyword>
<evidence type="ECO:0000313" key="4">
    <source>
        <dbReference type="EMBL" id="CAD8088291.1"/>
    </source>
</evidence>
<dbReference type="GO" id="GO:0005829">
    <property type="term" value="C:cytosol"/>
    <property type="evidence" value="ECO:0007669"/>
    <property type="project" value="TreeGrafter"/>
</dbReference>
<dbReference type="PROSITE" id="PS50235">
    <property type="entry name" value="USP_3"/>
    <property type="match status" value="1"/>
</dbReference>
<evidence type="ECO:0000256" key="1">
    <source>
        <dbReference type="SAM" id="Coils"/>
    </source>
</evidence>